<evidence type="ECO:0000313" key="2">
    <source>
        <dbReference type="Proteomes" id="UP000289555"/>
    </source>
</evidence>
<accession>A0ABM7GGK0</accession>
<organism evidence="1 2">
    <name type="scientific">Vreelandella olivaria</name>
    <dbReference type="NCBI Taxonomy" id="390919"/>
    <lineage>
        <taxon>Bacteria</taxon>
        <taxon>Pseudomonadati</taxon>
        <taxon>Pseudomonadota</taxon>
        <taxon>Gammaproteobacteria</taxon>
        <taxon>Oceanospirillales</taxon>
        <taxon>Halomonadaceae</taxon>
        <taxon>Vreelandella</taxon>
    </lineage>
</organism>
<dbReference type="EMBL" id="AP019416">
    <property type="protein sequence ID" value="BBI49555.1"/>
    <property type="molecule type" value="Genomic_DNA"/>
</dbReference>
<dbReference type="Proteomes" id="UP000289555">
    <property type="component" value="Chromosome"/>
</dbReference>
<keyword evidence="2" id="KW-1185">Reference proteome</keyword>
<sequence>MAKAIVMRTTNQTAIQRAAPTTAGLKSCLRPTFFKPSAIGQEKRFGEIMAWRENLDQEADQAP</sequence>
<gene>
    <name evidence="1" type="ORF">HORIV_19760</name>
</gene>
<reference evidence="2" key="1">
    <citation type="journal article" date="2019" name="Microbiol. Resour. Announc.">
        <title>Complete Genome Sequence of Halomonas olivaria, a Moderately Halophilic Bacterium Isolated from Olive Processing Effluents, Obtained by Nanopore Sequencing.</title>
        <authorList>
            <person name="Nagata S."/>
            <person name="Ii K.M."/>
            <person name="Tsukimi T."/>
            <person name="Miura M.C."/>
            <person name="Galipon J."/>
            <person name="Arakawa K."/>
        </authorList>
    </citation>
    <scope>NUCLEOTIDE SEQUENCE [LARGE SCALE GENOMIC DNA]</scope>
    <source>
        <strain evidence="2">TYRC17</strain>
    </source>
</reference>
<evidence type="ECO:0000313" key="1">
    <source>
        <dbReference type="EMBL" id="BBI49555.1"/>
    </source>
</evidence>
<name>A0ABM7GGK0_9GAMM</name>
<protein>
    <submittedName>
        <fullName evidence="1">Uncharacterized protein</fullName>
    </submittedName>
</protein>
<proteinExistence type="predicted"/>